<name>A0A9F5MPV2_PYTBI</name>
<dbReference type="RefSeq" id="XP_025020944.1">
    <property type="nucleotide sequence ID" value="XM_025165176.1"/>
</dbReference>
<protein>
    <submittedName>
        <fullName evidence="5">Coiled-coil domain-containing protein 82</fullName>
    </submittedName>
</protein>
<dbReference type="InterPro" id="IPR025244">
    <property type="entry name" value="CCDC82"/>
</dbReference>
<dbReference type="OrthoDB" id="21499at2759"/>
<keyword evidence="4" id="KW-1185">Reference proteome</keyword>
<evidence type="ECO:0000259" key="2">
    <source>
        <dbReference type="Pfam" id="PF13846"/>
    </source>
</evidence>
<accession>A0A9F5MPV2</accession>
<evidence type="ECO:0000256" key="1">
    <source>
        <dbReference type="SAM" id="MobiDB-lite"/>
    </source>
</evidence>
<feature type="non-terminal residue" evidence="5">
    <location>
        <position position="1"/>
    </location>
</feature>
<dbReference type="CTD" id="79780"/>
<dbReference type="GO" id="GO:0005634">
    <property type="term" value="C:nucleus"/>
    <property type="evidence" value="ECO:0007669"/>
    <property type="project" value="TreeGrafter"/>
</dbReference>
<evidence type="ECO:0000313" key="4">
    <source>
        <dbReference type="Proteomes" id="UP000695026"/>
    </source>
</evidence>
<gene>
    <name evidence="5" type="primary">CCDC82</name>
</gene>
<evidence type="ECO:0000313" key="5">
    <source>
        <dbReference type="RefSeq" id="XP_025020944.1"/>
    </source>
</evidence>
<feature type="domain" description="Coiled-coil" evidence="2">
    <location>
        <begin position="63"/>
        <end position="166"/>
    </location>
</feature>
<dbReference type="Pfam" id="PF13926">
    <property type="entry name" value="DUF4211"/>
    <property type="match status" value="1"/>
</dbReference>
<feature type="region of interest" description="Disordered" evidence="1">
    <location>
        <begin position="90"/>
        <end position="127"/>
    </location>
</feature>
<sequence>IQVRLDSLPVSRRYETRRSTRTEEPVAKSRVDWKRTRRNTLPESEDEDDEITSSSEKEPESSSEEDGDGKEEEVSVLRKISGEALSDADFQTGCSGIASEDLEEEDVSFRKRKRSRTSVMYDSDESNDSSIVRKVFAKRSCIIDEEDLSVDGESHMSPAEEEANRKLGRLIKLQELSHQRAARSGRVSQCDEDGADDVLILDCPSPLTQDEISDVSDSNSMKDFIDDDEEEEVEEKLKQENFEEKDHQPQDKKHPVSSISLEKHVPCLTRVDHYVHFQRVVKAFLINAIDDTFLISLYEGKRQKRYAQNMLTSLHYLDDRFIQVRLDSLLSRSRWKERYKERVDSYPDVHIILGNPVKRTCQACELQRYCKFIVVLSGKLYSRQTLEVDNFMSNDKQMLKVGTVCGNRTQVYHNLKHYKYKLYQNCCSAMKNKGLQDEPVKDLVDRVFSQLDEDGWMHQQYSVLEKYLDDADFFQDEKMD</sequence>
<feature type="region of interest" description="Disordered" evidence="1">
    <location>
        <begin position="227"/>
        <end position="256"/>
    </location>
</feature>
<dbReference type="AlphaFoldDB" id="A0A9F5MPV2"/>
<feature type="compositionally biased region" description="Basic and acidic residues" evidence="1">
    <location>
        <begin position="12"/>
        <end position="34"/>
    </location>
</feature>
<dbReference type="PANTHER" id="PTHR14689:SF0">
    <property type="entry name" value="COILED-COIL DOMAIN-CONTAINING PROTEIN 82"/>
    <property type="match status" value="1"/>
</dbReference>
<dbReference type="Proteomes" id="UP000695026">
    <property type="component" value="Unplaced"/>
</dbReference>
<organism evidence="4 5">
    <name type="scientific">Python bivittatus</name>
    <name type="common">Burmese python</name>
    <name type="synonym">Python molurus bivittatus</name>
    <dbReference type="NCBI Taxonomy" id="176946"/>
    <lineage>
        <taxon>Eukaryota</taxon>
        <taxon>Metazoa</taxon>
        <taxon>Chordata</taxon>
        <taxon>Craniata</taxon>
        <taxon>Vertebrata</taxon>
        <taxon>Euteleostomi</taxon>
        <taxon>Lepidosauria</taxon>
        <taxon>Squamata</taxon>
        <taxon>Bifurcata</taxon>
        <taxon>Unidentata</taxon>
        <taxon>Episquamata</taxon>
        <taxon>Toxicofera</taxon>
        <taxon>Serpentes</taxon>
        <taxon>Henophidia</taxon>
        <taxon>Pythonidae</taxon>
        <taxon>Python</taxon>
    </lineage>
</organism>
<feature type="region of interest" description="Disordered" evidence="1">
    <location>
        <begin position="1"/>
        <end position="78"/>
    </location>
</feature>
<reference evidence="5" key="1">
    <citation type="submission" date="2025-08" db="UniProtKB">
        <authorList>
            <consortium name="RefSeq"/>
        </authorList>
    </citation>
    <scope>IDENTIFICATION</scope>
    <source>
        <tissue evidence="5">Liver</tissue>
    </source>
</reference>
<feature type="domain" description="DUF4211" evidence="3">
    <location>
        <begin position="223"/>
        <end position="386"/>
    </location>
</feature>
<evidence type="ECO:0000259" key="3">
    <source>
        <dbReference type="Pfam" id="PF13926"/>
    </source>
</evidence>
<proteinExistence type="predicted"/>
<dbReference type="GeneID" id="103048296"/>
<dbReference type="PANTHER" id="PTHR14689">
    <property type="entry name" value="PHORBOL-ESTER_DAG-TYPE DOMAIN-CONTAINING PROTEIN"/>
    <property type="match status" value="1"/>
</dbReference>
<feature type="compositionally biased region" description="Basic and acidic residues" evidence="1">
    <location>
        <begin position="235"/>
        <end position="254"/>
    </location>
</feature>
<dbReference type="KEGG" id="pbi:103048296"/>
<dbReference type="InterPro" id="IPR025451">
    <property type="entry name" value="DUF4211"/>
</dbReference>
<feature type="compositionally biased region" description="Acidic residues" evidence="1">
    <location>
        <begin position="61"/>
        <end position="71"/>
    </location>
</feature>
<dbReference type="Pfam" id="PF13846">
    <property type="entry name" value="DUF4196"/>
    <property type="match status" value="1"/>
</dbReference>
<dbReference type="OMA" id="HYVHFKR"/>